<evidence type="ECO:0000256" key="1">
    <source>
        <dbReference type="SAM" id="SignalP"/>
    </source>
</evidence>
<dbReference type="EMBL" id="PHHF01000085">
    <property type="protein sequence ID" value="PTD15899.1"/>
    <property type="molecule type" value="Genomic_DNA"/>
</dbReference>
<evidence type="ECO:0000313" key="3">
    <source>
        <dbReference type="Proteomes" id="UP000241206"/>
    </source>
</evidence>
<reference evidence="2 3" key="1">
    <citation type="submission" date="2017-11" db="EMBL/GenBank/DDBJ databases">
        <title>Sphingomonas oleivorans sp. nov., isolated from oil-contaminated soil.</title>
        <authorList>
            <person name="Wang L."/>
            <person name="Chen L."/>
        </authorList>
    </citation>
    <scope>NUCLEOTIDE SEQUENCE [LARGE SCALE GENOMIC DNA]</scope>
    <source>
        <strain evidence="2 3">K101</strain>
    </source>
</reference>
<protein>
    <submittedName>
        <fullName evidence="2">Protein-tyrosine-phosphatase</fullName>
    </submittedName>
</protein>
<evidence type="ECO:0000313" key="2">
    <source>
        <dbReference type="EMBL" id="PTD15899.1"/>
    </source>
</evidence>
<comment type="caution">
    <text evidence="2">The sequence shown here is derived from an EMBL/GenBank/DDBJ whole genome shotgun (WGS) entry which is preliminary data.</text>
</comment>
<dbReference type="Gene3D" id="3.90.190.10">
    <property type="entry name" value="Protein tyrosine phosphatase superfamily"/>
    <property type="match status" value="1"/>
</dbReference>
<feature type="chain" id="PRO_5015643476" evidence="1">
    <location>
        <begin position="24"/>
        <end position="353"/>
    </location>
</feature>
<name>A0A2T4HJD3_9SPHN</name>
<dbReference type="SUPFAM" id="SSF52799">
    <property type="entry name" value="(Phosphotyrosine protein) phosphatases II"/>
    <property type="match status" value="1"/>
</dbReference>
<feature type="signal peptide" evidence="1">
    <location>
        <begin position="1"/>
        <end position="23"/>
    </location>
</feature>
<organism evidence="2 3">
    <name type="scientific">Edaphosphingomonas fennica</name>
    <dbReference type="NCBI Taxonomy" id="114404"/>
    <lineage>
        <taxon>Bacteria</taxon>
        <taxon>Pseudomonadati</taxon>
        <taxon>Pseudomonadota</taxon>
        <taxon>Alphaproteobacteria</taxon>
        <taxon>Sphingomonadales</taxon>
        <taxon>Rhizorhabdaceae</taxon>
        <taxon>Edaphosphingomonas</taxon>
    </lineage>
</organism>
<sequence>MAKAFAAALAVILLGGVAGSAAARVSDAAVLRGEDGQLTLRWSASGPVDVLQASTADARIAAATPVSMRDADGTATVRAGPSERRYFLLRDTKDGSVTRVAERLVPLQQGSNFRDIGGYQGAGGKHVRWGLIYRSGATPMLTAQDRETVSGLHLKQLIDLRSDEERVLAPTRIDGVTYTAYGYSMQRIFEGMRAPAGAPQNGSALYHGLPLLLAPQMKLLFAALLSKQGAIEYNCSAGQDRTGFATAMILSALGTPRDVIVRDYLLSPTYRRPQWEMPPIDPAMFPDNPVAKVFAGNGAARQAQPLVDAEGHAFLLGAFEEIDSKWGSPEGYLRQVVGLSSADLATLRAAYLE</sequence>
<dbReference type="Proteomes" id="UP000241206">
    <property type="component" value="Unassembled WGS sequence"/>
</dbReference>
<gene>
    <name evidence="2" type="ORF">CV103_21460</name>
</gene>
<dbReference type="InterPro" id="IPR029021">
    <property type="entry name" value="Prot-tyrosine_phosphatase-like"/>
</dbReference>
<keyword evidence="3" id="KW-1185">Reference proteome</keyword>
<keyword evidence="1" id="KW-0732">Signal</keyword>
<dbReference type="Pfam" id="PF13350">
    <property type="entry name" value="Y_phosphatase3"/>
    <property type="match status" value="1"/>
</dbReference>
<dbReference type="RefSeq" id="WP_107396162.1">
    <property type="nucleotide sequence ID" value="NZ_PHHF01000085.1"/>
</dbReference>
<dbReference type="GO" id="GO:0004721">
    <property type="term" value="F:phosphoprotein phosphatase activity"/>
    <property type="evidence" value="ECO:0007669"/>
    <property type="project" value="InterPro"/>
</dbReference>
<dbReference type="AlphaFoldDB" id="A0A2T4HJD3"/>
<proteinExistence type="predicted"/>
<accession>A0A2T4HJD3</accession>
<dbReference type="InterPro" id="IPR026893">
    <property type="entry name" value="Tyr/Ser_Pase_IphP-type"/>
</dbReference>